<comment type="caution">
    <text evidence="2">The sequence shown here is derived from an EMBL/GenBank/DDBJ whole genome shotgun (WGS) entry which is preliminary data.</text>
</comment>
<organism evidence="2 3">
    <name type="scientific">Lymnaea stagnalis</name>
    <name type="common">Great pond snail</name>
    <name type="synonym">Helix stagnalis</name>
    <dbReference type="NCBI Taxonomy" id="6523"/>
    <lineage>
        <taxon>Eukaryota</taxon>
        <taxon>Metazoa</taxon>
        <taxon>Spiralia</taxon>
        <taxon>Lophotrochozoa</taxon>
        <taxon>Mollusca</taxon>
        <taxon>Gastropoda</taxon>
        <taxon>Heterobranchia</taxon>
        <taxon>Euthyneura</taxon>
        <taxon>Panpulmonata</taxon>
        <taxon>Hygrophila</taxon>
        <taxon>Lymnaeoidea</taxon>
        <taxon>Lymnaeidae</taxon>
        <taxon>Lymnaea</taxon>
    </lineage>
</organism>
<dbReference type="Proteomes" id="UP001497497">
    <property type="component" value="Unassembled WGS sequence"/>
</dbReference>
<proteinExistence type="predicted"/>
<keyword evidence="1" id="KW-0597">Phosphoprotein</keyword>
<dbReference type="Pfam" id="PF12576">
    <property type="entry name" value="DUF3754"/>
    <property type="match status" value="1"/>
</dbReference>
<evidence type="ECO:0000313" key="3">
    <source>
        <dbReference type="Proteomes" id="UP001497497"/>
    </source>
</evidence>
<evidence type="ECO:0000256" key="1">
    <source>
        <dbReference type="ARBA" id="ARBA00022553"/>
    </source>
</evidence>
<sequence>MAASLVCRKLGTKCHPVLKFTSFEPRGLRFLTLKTERQLLSTSLVACRNFQIALCFSTTSKFRSENVQSKLATTSTQGNGVGKGSESKSQLQLAENGDLYRERYIPITRQSIIRHLLQEKNFFADSELKTFSTFVIALDSALVNKYHTILQELKVLFDPINPDKDTVKVREWTRSEKLDNEFYLLQQLEDVMNKANFHELPKAKVEHFLKEHQAQEGVRVSVDPSRYDVLRFWVLGHERPELQLSLSERILNKILRRPPRPPMEYYKRVVLALRLKKDSKLILKAFKEVPVESLEMLLPDGKIQMSSLDKTLLVTSGSIAGFGVLAKVVTVLASLHVDWTLALTLVTGSIGFRIWSSYKNRRNAYLLDVSRTLYFKNIANNKGLLTLLVDRAEDESLKEAILTYAFLLNSYPMALREEKEFSSSEGGLTKKSLEEQIEKWVEQKTGVKLEFNSSEAILILKNLGLLSEKNQKLQVLTLDSAVRILPQSPPSVIARRAAESDITEGYDRDEYLETEEEYKAEEKKASRYGWF</sequence>
<protein>
    <recommendedName>
        <fullName evidence="4">Transmembrane protein 143</fullName>
    </recommendedName>
</protein>
<evidence type="ECO:0000313" key="2">
    <source>
        <dbReference type="EMBL" id="CAL1547550.1"/>
    </source>
</evidence>
<dbReference type="PANTHER" id="PTHR16095:SF11">
    <property type="entry name" value="TRANSMEMBRANE PROTEIN 143"/>
    <property type="match status" value="1"/>
</dbReference>
<evidence type="ECO:0008006" key="4">
    <source>
        <dbReference type="Google" id="ProtNLM"/>
    </source>
</evidence>
<name>A0AAV2IKM8_LYMST</name>
<dbReference type="PANTHER" id="PTHR16095">
    <property type="entry name" value="TRANSMEMBRANE PROTEIN 143 FAMILY MEMBER"/>
    <property type="match status" value="1"/>
</dbReference>
<reference evidence="2 3" key="1">
    <citation type="submission" date="2024-04" db="EMBL/GenBank/DDBJ databases">
        <authorList>
            <consortium name="Genoscope - CEA"/>
            <person name="William W."/>
        </authorList>
    </citation>
    <scope>NUCLEOTIDE SEQUENCE [LARGE SCALE GENOMIC DNA]</scope>
</reference>
<gene>
    <name evidence="2" type="ORF">GSLYS_00020867001</name>
</gene>
<dbReference type="AlphaFoldDB" id="A0AAV2IKM8"/>
<dbReference type="InterPro" id="IPR022227">
    <property type="entry name" value="DUF3754"/>
</dbReference>
<keyword evidence="3" id="KW-1185">Reference proteome</keyword>
<accession>A0AAV2IKM8</accession>
<dbReference type="EMBL" id="CAXITT010001006">
    <property type="protein sequence ID" value="CAL1547550.1"/>
    <property type="molecule type" value="Genomic_DNA"/>
</dbReference>